<feature type="transmembrane region" description="Helical" evidence="1">
    <location>
        <begin position="61"/>
        <end position="86"/>
    </location>
</feature>
<dbReference type="Pfam" id="PF14317">
    <property type="entry name" value="YcxB"/>
    <property type="match status" value="1"/>
</dbReference>
<keyword evidence="4" id="KW-1185">Reference proteome</keyword>
<dbReference type="EMBL" id="JAPJUH010000003">
    <property type="protein sequence ID" value="MCX3265183.1"/>
    <property type="molecule type" value="Genomic_DNA"/>
</dbReference>
<proteinExistence type="predicted"/>
<evidence type="ECO:0000256" key="1">
    <source>
        <dbReference type="SAM" id="Phobius"/>
    </source>
</evidence>
<dbReference type="Proteomes" id="UP001142592">
    <property type="component" value="Unassembled WGS sequence"/>
</dbReference>
<keyword evidence="1" id="KW-1133">Transmembrane helix</keyword>
<keyword evidence="1" id="KW-0812">Transmembrane</keyword>
<dbReference type="RefSeq" id="WP_010600665.1">
    <property type="nucleotide sequence ID" value="NZ_JAPJUH010000003.1"/>
</dbReference>
<accession>A0A9X3IA35</accession>
<dbReference type="AlphaFoldDB" id="A0A9X3IA35"/>
<feature type="transmembrane region" description="Helical" evidence="1">
    <location>
        <begin position="30"/>
        <end position="49"/>
    </location>
</feature>
<organism evidence="3 4">
    <name type="scientific">Pedobacter agri</name>
    <dbReference type="NCBI Taxonomy" id="454586"/>
    <lineage>
        <taxon>Bacteria</taxon>
        <taxon>Pseudomonadati</taxon>
        <taxon>Bacteroidota</taxon>
        <taxon>Sphingobacteriia</taxon>
        <taxon>Sphingobacteriales</taxon>
        <taxon>Sphingobacteriaceae</taxon>
        <taxon>Pedobacter</taxon>
    </lineage>
</organism>
<name>A0A9X3IA35_9SPHI</name>
<evidence type="ECO:0000259" key="2">
    <source>
        <dbReference type="Pfam" id="PF14317"/>
    </source>
</evidence>
<protein>
    <submittedName>
        <fullName evidence="3">YcxB family protein</fullName>
    </submittedName>
</protein>
<evidence type="ECO:0000313" key="3">
    <source>
        <dbReference type="EMBL" id="MCX3265183.1"/>
    </source>
</evidence>
<sequence length="194" mass="22510">MQITLNYTYNQDQLKRAYRFNVFPTPKAKFFLFFFSCVIFGVGGVCWLWKPASINPLLLTALKNMMLAACLIWVSVLLAVALNYFYLPVYAFIKSPFFKGDFTVSLTTEGLAYHQRILEENNKRETDGFVSWKAFTKKAENEEFIILFIGLKHSIIPKASFTNQAELEEFRAFLATQTHIKSKKFNGKEIWINK</sequence>
<comment type="caution">
    <text evidence="3">The sequence shown here is derived from an EMBL/GenBank/DDBJ whole genome shotgun (WGS) entry which is preliminary data.</text>
</comment>
<reference evidence="3" key="1">
    <citation type="submission" date="2022-11" db="EMBL/GenBank/DDBJ databases">
        <authorList>
            <person name="Graham C."/>
            <person name="Newman J.D."/>
        </authorList>
    </citation>
    <scope>NUCLEOTIDE SEQUENCE</scope>
    <source>
        <strain evidence="3">DSM 19486</strain>
    </source>
</reference>
<gene>
    <name evidence="3" type="ORF">OQZ29_10520</name>
</gene>
<keyword evidence="1" id="KW-0472">Membrane</keyword>
<feature type="domain" description="YcxB-like C-terminal" evidence="2">
    <location>
        <begin position="125"/>
        <end position="174"/>
    </location>
</feature>
<dbReference type="InterPro" id="IPR025588">
    <property type="entry name" value="YcxB-like_C"/>
</dbReference>
<evidence type="ECO:0000313" key="4">
    <source>
        <dbReference type="Proteomes" id="UP001142592"/>
    </source>
</evidence>